<keyword evidence="1" id="KW-0732">Signal</keyword>
<dbReference type="EMBL" id="CP017554">
    <property type="protein sequence ID" value="AOW02061.1"/>
    <property type="molecule type" value="Genomic_DNA"/>
</dbReference>
<evidence type="ECO:0000313" key="3">
    <source>
        <dbReference type="Proteomes" id="UP000182444"/>
    </source>
</evidence>
<feature type="signal peptide" evidence="1">
    <location>
        <begin position="1"/>
        <end position="20"/>
    </location>
</feature>
<dbReference type="GeneID" id="94582785"/>
<organism evidence="2 3">
    <name type="scientific">Yarrowia lipolytica</name>
    <name type="common">Candida lipolytica</name>
    <dbReference type="NCBI Taxonomy" id="4952"/>
    <lineage>
        <taxon>Eukaryota</taxon>
        <taxon>Fungi</taxon>
        <taxon>Dikarya</taxon>
        <taxon>Ascomycota</taxon>
        <taxon>Saccharomycotina</taxon>
        <taxon>Dipodascomycetes</taxon>
        <taxon>Dipodascales</taxon>
        <taxon>Dipodascales incertae sedis</taxon>
        <taxon>Yarrowia</taxon>
    </lineage>
</organism>
<sequence length="172" mass="20040">MSSSCSLFQVCTLFVVPLQPQITYKCFPCCYYCFYLQNKRPLCHLPMSFRLSNLTSLEIQVEFTVIITCCNVSRRRLIHCRVQYVHTWTYSRCVRKELSKPFIAQDSGVCGMLRYQLNSVWFFNVDWLRSSSSIPQIHPQPTIIHDSRCVDVLHCQLTGDPQGTLFEMPEVP</sequence>
<accession>A0A1D8N8Y1</accession>
<dbReference type="Proteomes" id="UP000182444">
    <property type="component" value="Chromosome 1B"/>
</dbReference>
<proteinExistence type="predicted"/>
<evidence type="ECO:0000313" key="2">
    <source>
        <dbReference type="EMBL" id="AOW02061.1"/>
    </source>
</evidence>
<gene>
    <name evidence="2" type="ORF">YALI1_B28990g</name>
</gene>
<evidence type="ECO:0000256" key="1">
    <source>
        <dbReference type="SAM" id="SignalP"/>
    </source>
</evidence>
<reference evidence="2 3" key="1">
    <citation type="journal article" date="2016" name="PLoS ONE">
        <title>Sequence Assembly of Yarrowia lipolytica Strain W29/CLIB89 Shows Transposable Element Diversity.</title>
        <authorList>
            <person name="Magnan C."/>
            <person name="Yu J."/>
            <person name="Chang I."/>
            <person name="Jahn E."/>
            <person name="Kanomata Y."/>
            <person name="Wu J."/>
            <person name="Zeller M."/>
            <person name="Oakes M."/>
            <person name="Baldi P."/>
            <person name="Sandmeyer S."/>
        </authorList>
    </citation>
    <scope>NUCLEOTIDE SEQUENCE [LARGE SCALE GENOMIC DNA]</scope>
    <source>
        <strain evidence="3">CLIB89(W29)</strain>
    </source>
</reference>
<dbReference type="AlphaFoldDB" id="A0A1D8N8Y1"/>
<name>A0A1D8N8Y1_YARLL</name>
<feature type="chain" id="PRO_5009110392" evidence="1">
    <location>
        <begin position="21"/>
        <end position="172"/>
    </location>
</feature>
<protein>
    <submittedName>
        <fullName evidence="2">Uncharacterized protein</fullName>
    </submittedName>
</protein>
<dbReference type="RefSeq" id="XP_068138244.1">
    <property type="nucleotide sequence ID" value="XM_068282143.1"/>
</dbReference>
<dbReference type="VEuPathDB" id="FungiDB:YALI1_B28990g"/>